<feature type="signal peptide" evidence="1">
    <location>
        <begin position="1"/>
        <end position="21"/>
    </location>
</feature>
<keyword evidence="3" id="KW-1185">Reference proteome</keyword>
<dbReference type="HOGENOM" id="CLU_1319966_0_0_10"/>
<accession>A0A069QDC9</accession>
<dbReference type="EMBL" id="JNGW01000132">
    <property type="protein sequence ID" value="KDR50898.1"/>
    <property type="molecule type" value="Genomic_DNA"/>
</dbReference>
<dbReference type="AlphaFoldDB" id="A0A069QDC9"/>
<proteinExistence type="predicted"/>
<dbReference type="PATRIC" id="fig|1122985.7.peg.3132"/>
<reference evidence="2 3" key="1">
    <citation type="submission" date="2013-08" db="EMBL/GenBank/DDBJ databases">
        <authorList>
            <person name="Weinstock G."/>
            <person name="Sodergren E."/>
            <person name="Wylie T."/>
            <person name="Fulton L."/>
            <person name="Fulton R."/>
            <person name="Fronick C."/>
            <person name="O'Laughlin M."/>
            <person name="Godfrey J."/>
            <person name="Miner T."/>
            <person name="Herter B."/>
            <person name="Appelbaum E."/>
            <person name="Cordes M."/>
            <person name="Lek S."/>
            <person name="Wollam A."/>
            <person name="Pepin K.H."/>
            <person name="Palsikar V.B."/>
            <person name="Mitreva M."/>
            <person name="Wilson R.K."/>
        </authorList>
    </citation>
    <scope>NUCLEOTIDE SEQUENCE [LARGE SCALE GENOMIC DNA]</scope>
    <source>
        <strain evidence="2 3">ATCC 15930</strain>
    </source>
</reference>
<evidence type="ECO:0000256" key="1">
    <source>
        <dbReference type="SAM" id="SignalP"/>
    </source>
</evidence>
<keyword evidence="1" id="KW-0732">Signal</keyword>
<evidence type="ECO:0000313" key="3">
    <source>
        <dbReference type="Proteomes" id="UP000027442"/>
    </source>
</evidence>
<organism evidence="2 3">
    <name type="scientific">Hoylesella loescheii DSM 19665 = JCM 12249 = ATCC 15930</name>
    <dbReference type="NCBI Taxonomy" id="1122985"/>
    <lineage>
        <taxon>Bacteria</taxon>
        <taxon>Pseudomonadati</taxon>
        <taxon>Bacteroidota</taxon>
        <taxon>Bacteroidia</taxon>
        <taxon>Bacteroidales</taxon>
        <taxon>Prevotellaceae</taxon>
        <taxon>Hoylesella</taxon>
    </lineage>
</organism>
<dbReference type="RefSeq" id="WP_018967054.1">
    <property type="nucleotide sequence ID" value="NZ_KB899213.1"/>
</dbReference>
<dbReference type="Proteomes" id="UP000027442">
    <property type="component" value="Unassembled WGS sequence"/>
</dbReference>
<protein>
    <recommendedName>
        <fullName evidence="4">Lipoprotein</fullName>
    </recommendedName>
</protein>
<comment type="caution">
    <text evidence="2">The sequence shown here is derived from an EMBL/GenBank/DDBJ whole genome shotgun (WGS) entry which is preliminary data.</text>
</comment>
<evidence type="ECO:0000313" key="2">
    <source>
        <dbReference type="EMBL" id="KDR50898.1"/>
    </source>
</evidence>
<feature type="chain" id="PRO_5001665169" description="Lipoprotein" evidence="1">
    <location>
        <begin position="22"/>
        <end position="213"/>
    </location>
</feature>
<sequence>MRSNIYLVLIFLFSLYCSCAAKEKVEGGRTHHEEYLFSSKDAEKYYRMTADSVRYVCCNTVSLPMATFILDDQLCSGIKENRFDIKSEEIIPYYTITTLVYGGGIVCKVIVYSYTGEGDIDFLNILINSYKDNKLVDKLLLDSRFTSEIMYYNDFTITKDFVITLHKYSKPLFEINENGDIIGKTVNPKVKENTVRYHLNKSGLFLRGIRAGD</sequence>
<name>A0A069QDC9_HOYLO</name>
<gene>
    <name evidence="2" type="ORF">HMPREF1991_03028</name>
</gene>
<evidence type="ECO:0008006" key="4">
    <source>
        <dbReference type="Google" id="ProtNLM"/>
    </source>
</evidence>